<keyword evidence="4 11" id="KW-0479">Metal-binding</keyword>
<keyword evidence="8 11" id="KW-0408">Iron</keyword>
<dbReference type="PRINTS" id="PR00420">
    <property type="entry name" value="RNGMNOXGNASE"/>
</dbReference>
<feature type="domain" description="ETF-QO/FixX C-terminal" evidence="12">
    <location>
        <begin position="446"/>
        <end position="542"/>
    </location>
</feature>
<sequence length="545" mass="58597">MTRDLIEYDVLIIGAGPAGLAAAIRLRQLAASSGREISVCVLEKGAQIGAHILSGAVIDPIALDELLPDWRTLGAPLKTQVSEDEVVWLSAQHALPAPHWSLPPQIDNRGLYVGSLGELCSWLGTQAEALGVELYPGFAAAAPCYNEAGALIGVLSGDMGRNAAGEESARFAPGIEIRGRYTLVAEGAGGSLTRELEARYGLREGVGESHYGLGIKELWRIPAERHRTGSVTHFLGWPLGREAGGGAFLYQYGEDRIALGLVTHFGYRNPQLSPFDELQRLKTHPRIAALLAGGERLGYGARSINEGGLQSQPRLSFPGGLLLGCAAGLLNVLRIKGTHTAMKSGMLAAEAVAAALQAGREHDELADFPAAVAASWIGREQRDTRNVKPLLSRFGTVLGSLFCGVEMWLLALGLRLPWTLRHPAPARSKMAAAGNYPPRPPLKPDGVLTFDRNSSLMLANISHEHDQPPHLRRQNTPAQEEARVIRFAAPEARYCPAGVYEREGDSVRITSQNCLHCKACELNDPEHSLLWHPPEGGSGPQYIGM</sequence>
<dbReference type="PANTHER" id="PTHR10617:SF107">
    <property type="entry name" value="ELECTRON TRANSFER FLAVOPROTEIN-UBIQUINONE OXIDOREDUCTASE, MITOCHONDRIAL"/>
    <property type="match status" value="1"/>
</dbReference>
<reference evidence="14 15" key="1">
    <citation type="submission" date="2020-06" db="EMBL/GenBank/DDBJ databases">
        <title>Draft genome of Uliginosibacterium sp. IMCC34675.</title>
        <authorList>
            <person name="Song J."/>
        </authorList>
    </citation>
    <scope>NUCLEOTIDE SEQUENCE [LARGE SCALE GENOMIC DNA]</scope>
    <source>
        <strain evidence="14 15">IMCC34675</strain>
    </source>
</reference>
<evidence type="ECO:0000256" key="8">
    <source>
        <dbReference type="ARBA" id="ARBA00023004"/>
    </source>
</evidence>
<keyword evidence="7 11" id="KW-0560">Oxidoreductase</keyword>
<dbReference type="RefSeq" id="WP_170020292.1">
    <property type="nucleotide sequence ID" value="NZ_JABCSC020000001.1"/>
</dbReference>
<evidence type="ECO:0000256" key="5">
    <source>
        <dbReference type="ARBA" id="ARBA00022827"/>
    </source>
</evidence>
<dbReference type="Pfam" id="PF05187">
    <property type="entry name" value="Fer4_ETF_QO"/>
    <property type="match status" value="1"/>
</dbReference>
<dbReference type="InterPro" id="IPR007859">
    <property type="entry name" value="ETF-QO/FixX_C"/>
</dbReference>
<comment type="caution">
    <text evidence="14">The sequence shown here is derived from an EMBL/GenBank/DDBJ whole genome shotgun (WGS) entry which is preliminary data.</text>
</comment>
<dbReference type="PANTHER" id="PTHR10617">
    <property type="entry name" value="ELECTRON TRANSFER FLAVOPROTEIN-UBIQUINONE OXIDOREDUCTASE"/>
    <property type="match status" value="1"/>
</dbReference>
<evidence type="ECO:0000256" key="3">
    <source>
        <dbReference type="ARBA" id="ARBA00022630"/>
    </source>
</evidence>
<evidence type="ECO:0000256" key="10">
    <source>
        <dbReference type="ARBA" id="ARBA00023075"/>
    </source>
</evidence>
<evidence type="ECO:0000256" key="7">
    <source>
        <dbReference type="ARBA" id="ARBA00023002"/>
    </source>
</evidence>
<evidence type="ECO:0000259" key="12">
    <source>
        <dbReference type="Pfam" id="PF05187"/>
    </source>
</evidence>
<evidence type="ECO:0000256" key="1">
    <source>
        <dbReference type="ARBA" id="ARBA00001974"/>
    </source>
</evidence>
<evidence type="ECO:0000259" key="13">
    <source>
        <dbReference type="Pfam" id="PF21162"/>
    </source>
</evidence>
<keyword evidence="15" id="KW-1185">Reference proteome</keyword>
<dbReference type="Pfam" id="PF13450">
    <property type="entry name" value="NAD_binding_8"/>
    <property type="match status" value="1"/>
</dbReference>
<feature type="domain" description="ETF-QO/FixC ubiquinone-binding" evidence="13">
    <location>
        <begin position="211"/>
        <end position="304"/>
    </location>
</feature>
<proteinExistence type="predicted"/>
<accession>A0ABX2IHU7</accession>
<keyword evidence="10 11" id="KW-0830">Ubiquinone</keyword>
<evidence type="ECO:0000256" key="4">
    <source>
        <dbReference type="ARBA" id="ARBA00022723"/>
    </source>
</evidence>
<evidence type="ECO:0000256" key="11">
    <source>
        <dbReference type="RuleBase" id="RU366068"/>
    </source>
</evidence>
<name>A0ABX2IHU7_9RHOO</name>
<dbReference type="Proteomes" id="UP000778523">
    <property type="component" value="Unassembled WGS sequence"/>
</dbReference>
<dbReference type="SUPFAM" id="SSF51905">
    <property type="entry name" value="FAD/NAD(P)-binding domain"/>
    <property type="match status" value="1"/>
</dbReference>
<dbReference type="Gene3D" id="3.30.9.90">
    <property type="match status" value="1"/>
</dbReference>
<comment type="function">
    <text evidence="11">Accepts electrons from ETF and reduces ubiquinone.</text>
</comment>
<keyword evidence="3 11" id="KW-0285">Flavoprotein</keyword>
<gene>
    <name evidence="14" type="ORF">HJ583_002820</name>
</gene>
<evidence type="ECO:0000313" key="14">
    <source>
        <dbReference type="EMBL" id="NSL53948.1"/>
    </source>
</evidence>
<dbReference type="EMBL" id="JABCSC020000001">
    <property type="protein sequence ID" value="NSL53948.1"/>
    <property type="molecule type" value="Genomic_DNA"/>
</dbReference>
<comment type="cofactor">
    <cofactor evidence="11">
        <name>[4Fe-4S] cluster</name>
        <dbReference type="ChEBI" id="CHEBI:49883"/>
    </cofactor>
    <text evidence="11">Binds 1 [4Fe-4S] cluster.</text>
</comment>
<dbReference type="Pfam" id="PF21162">
    <property type="entry name" value="ETFQO_UQ-bd"/>
    <property type="match status" value="1"/>
</dbReference>
<organism evidence="14 15">
    <name type="scientific">Uliginosibacterium aquaticum</name>
    <dbReference type="NCBI Taxonomy" id="2731212"/>
    <lineage>
        <taxon>Bacteria</taxon>
        <taxon>Pseudomonadati</taxon>
        <taxon>Pseudomonadota</taxon>
        <taxon>Betaproteobacteria</taxon>
        <taxon>Rhodocyclales</taxon>
        <taxon>Zoogloeaceae</taxon>
        <taxon>Uliginosibacterium</taxon>
    </lineage>
</organism>
<dbReference type="InterPro" id="IPR040156">
    <property type="entry name" value="ETF-QO"/>
</dbReference>
<evidence type="ECO:0000313" key="15">
    <source>
        <dbReference type="Proteomes" id="UP000778523"/>
    </source>
</evidence>
<evidence type="ECO:0000256" key="2">
    <source>
        <dbReference type="ARBA" id="ARBA00022448"/>
    </source>
</evidence>
<comment type="cofactor">
    <cofactor evidence="1 11">
        <name>FAD</name>
        <dbReference type="ChEBI" id="CHEBI:57692"/>
    </cofactor>
</comment>
<keyword evidence="5 11" id="KW-0274">FAD</keyword>
<dbReference type="Gene3D" id="3.30.70.20">
    <property type="match status" value="1"/>
</dbReference>
<evidence type="ECO:0000256" key="6">
    <source>
        <dbReference type="ARBA" id="ARBA00022982"/>
    </source>
</evidence>
<keyword evidence="9 11" id="KW-0411">Iron-sulfur</keyword>
<evidence type="ECO:0000256" key="9">
    <source>
        <dbReference type="ARBA" id="ARBA00023014"/>
    </source>
</evidence>
<protein>
    <recommendedName>
        <fullName evidence="11">Electron transfer flavoprotein-ubiquinone oxidoreductase</fullName>
        <shortName evidence="11">ETF-QO</shortName>
        <ecNumber evidence="11">1.5.5.1</ecNumber>
    </recommendedName>
</protein>
<dbReference type="InterPro" id="IPR036188">
    <property type="entry name" value="FAD/NAD-bd_sf"/>
</dbReference>
<dbReference type="SUPFAM" id="SSF54862">
    <property type="entry name" value="4Fe-4S ferredoxins"/>
    <property type="match status" value="1"/>
</dbReference>
<keyword evidence="6 11" id="KW-0249">Electron transport</keyword>
<dbReference type="EC" id="1.5.5.1" evidence="11"/>
<keyword evidence="2 11" id="KW-0813">Transport</keyword>
<comment type="catalytic activity">
    <reaction evidence="11">
        <text>a ubiquinone + reduced [electron-transfer flavoprotein] = a ubiquinol + oxidized [electron-transfer flavoprotein] + H(+)</text>
        <dbReference type="Rhea" id="RHEA:24052"/>
        <dbReference type="Rhea" id="RHEA-COMP:9565"/>
        <dbReference type="Rhea" id="RHEA-COMP:9566"/>
        <dbReference type="Rhea" id="RHEA-COMP:10685"/>
        <dbReference type="Rhea" id="RHEA-COMP:10686"/>
        <dbReference type="ChEBI" id="CHEBI:15378"/>
        <dbReference type="ChEBI" id="CHEBI:16389"/>
        <dbReference type="ChEBI" id="CHEBI:17976"/>
        <dbReference type="ChEBI" id="CHEBI:57692"/>
        <dbReference type="ChEBI" id="CHEBI:58307"/>
        <dbReference type="EC" id="1.5.5.1"/>
    </reaction>
</comment>
<dbReference type="InterPro" id="IPR049398">
    <property type="entry name" value="ETF-QO/FixC_UQ-bd"/>
</dbReference>
<dbReference type="SUPFAM" id="SSF54373">
    <property type="entry name" value="FAD-linked reductases, C-terminal domain"/>
    <property type="match status" value="1"/>
</dbReference>
<dbReference type="Gene3D" id="3.50.50.60">
    <property type="entry name" value="FAD/NAD(P)-binding domain"/>
    <property type="match status" value="1"/>
</dbReference>